<evidence type="ECO:0000256" key="1">
    <source>
        <dbReference type="SAM" id="MobiDB-lite"/>
    </source>
</evidence>
<evidence type="ECO:0000313" key="4">
    <source>
        <dbReference type="Proteomes" id="UP001216558"/>
    </source>
</evidence>
<dbReference type="Proteomes" id="UP001216558">
    <property type="component" value="Unassembled WGS sequence"/>
</dbReference>
<sequence>MVTPATNPNSPRSKWLWPTLIALLGMLAIIVLFNPSGDGDGTVEDPILIEDMGTGTGVGQSPAQGEDTAPAPEPFAPGGEPDPQG</sequence>
<keyword evidence="2" id="KW-0472">Membrane</keyword>
<reference evidence="3 4" key="1">
    <citation type="submission" date="2022-10" db="EMBL/GenBank/DDBJ databases">
        <title>Erythrobacter sp. sf7 Genome sequencing.</title>
        <authorList>
            <person name="Park S."/>
        </authorList>
    </citation>
    <scope>NUCLEOTIDE SEQUENCE [LARGE SCALE GENOMIC DNA]</scope>
    <source>
        <strain evidence="4">sf7</strain>
    </source>
</reference>
<protein>
    <submittedName>
        <fullName evidence="3">Uncharacterized protein</fullName>
    </submittedName>
</protein>
<proteinExistence type="predicted"/>
<keyword evidence="4" id="KW-1185">Reference proteome</keyword>
<feature type="region of interest" description="Disordered" evidence="1">
    <location>
        <begin position="43"/>
        <end position="85"/>
    </location>
</feature>
<evidence type="ECO:0000313" key="3">
    <source>
        <dbReference type="EMBL" id="MDC8754566.1"/>
    </source>
</evidence>
<comment type="caution">
    <text evidence="3">The sequence shown here is derived from an EMBL/GenBank/DDBJ whole genome shotgun (WGS) entry which is preliminary data.</text>
</comment>
<evidence type="ECO:0000256" key="2">
    <source>
        <dbReference type="SAM" id="Phobius"/>
    </source>
</evidence>
<accession>A0ABT5JPX1</accession>
<gene>
    <name evidence="3" type="ORF">OIK40_07930</name>
</gene>
<keyword evidence="2" id="KW-0812">Transmembrane</keyword>
<dbReference type="RefSeq" id="WP_273677602.1">
    <property type="nucleotide sequence ID" value="NZ_JAQQXQ010000005.1"/>
</dbReference>
<feature type="transmembrane region" description="Helical" evidence="2">
    <location>
        <begin position="15"/>
        <end position="33"/>
    </location>
</feature>
<dbReference type="EMBL" id="JAQQXQ010000005">
    <property type="protein sequence ID" value="MDC8754566.1"/>
    <property type="molecule type" value="Genomic_DNA"/>
</dbReference>
<keyword evidence="2" id="KW-1133">Transmembrane helix</keyword>
<name>A0ABT5JPX1_9SPHN</name>
<organism evidence="3 4">
    <name type="scientific">Erythrobacter fulvus</name>
    <dbReference type="NCBI Taxonomy" id="2987523"/>
    <lineage>
        <taxon>Bacteria</taxon>
        <taxon>Pseudomonadati</taxon>
        <taxon>Pseudomonadota</taxon>
        <taxon>Alphaproteobacteria</taxon>
        <taxon>Sphingomonadales</taxon>
        <taxon>Erythrobacteraceae</taxon>
        <taxon>Erythrobacter/Porphyrobacter group</taxon>
        <taxon>Erythrobacter</taxon>
    </lineage>
</organism>
<feature type="compositionally biased region" description="Low complexity" evidence="1">
    <location>
        <begin position="76"/>
        <end position="85"/>
    </location>
</feature>